<dbReference type="PROSITE" id="PS50086">
    <property type="entry name" value="TBC_RABGAP"/>
    <property type="match status" value="1"/>
</dbReference>
<dbReference type="PANTHER" id="PTHR13297:SF5">
    <property type="entry name" value="TBC1 DOMAIN FAMILY MEMBER 23"/>
    <property type="match status" value="1"/>
</dbReference>
<dbReference type="Pfam" id="PF00566">
    <property type="entry name" value="RabGAP-TBC"/>
    <property type="match status" value="1"/>
</dbReference>
<dbReference type="SUPFAM" id="SSF47923">
    <property type="entry name" value="Ypt/Rab-GAP domain of gyp1p"/>
    <property type="match status" value="1"/>
</dbReference>
<dbReference type="PANTHER" id="PTHR13297">
    <property type="entry name" value="TBC1 DOMAIN FAMILY MEMBER 23-RELATED"/>
    <property type="match status" value="1"/>
</dbReference>
<gene>
    <name evidence="3" type="ORF">RMAR0315_LOCUS8984</name>
</gene>
<dbReference type="InterPro" id="IPR035969">
    <property type="entry name" value="Rab-GAP_TBC_sf"/>
</dbReference>
<feature type="region of interest" description="Disordered" evidence="1">
    <location>
        <begin position="342"/>
        <end position="361"/>
    </location>
</feature>
<evidence type="ECO:0000259" key="2">
    <source>
        <dbReference type="PROSITE" id="PS50086"/>
    </source>
</evidence>
<dbReference type="GO" id="GO:0099041">
    <property type="term" value="P:vesicle tethering to Golgi"/>
    <property type="evidence" value="ECO:0007669"/>
    <property type="project" value="TreeGrafter"/>
</dbReference>
<organism evidence="3">
    <name type="scientific">Rhodosorus marinus</name>
    <dbReference type="NCBI Taxonomy" id="101924"/>
    <lineage>
        <taxon>Eukaryota</taxon>
        <taxon>Rhodophyta</taxon>
        <taxon>Stylonematophyceae</taxon>
        <taxon>Stylonematales</taxon>
        <taxon>Stylonemataceae</taxon>
        <taxon>Rhodosorus</taxon>
    </lineage>
</organism>
<dbReference type="Gene3D" id="1.10.472.80">
    <property type="entry name" value="Ypt/Rab-GAP domain of gyp1p, domain 3"/>
    <property type="match status" value="1"/>
</dbReference>
<feature type="domain" description="Rab-GAP TBC" evidence="2">
    <location>
        <begin position="1"/>
        <end position="41"/>
    </location>
</feature>
<proteinExistence type="predicted"/>
<dbReference type="EMBL" id="HBEK01016477">
    <property type="protein sequence ID" value="CAD8398992.1"/>
    <property type="molecule type" value="Transcribed_RNA"/>
</dbReference>
<dbReference type="AlphaFoldDB" id="A0A7S0BNB8"/>
<dbReference type="InterPro" id="IPR000195">
    <property type="entry name" value="Rab-GAP-TBC_dom"/>
</dbReference>
<dbReference type="InterPro" id="IPR039755">
    <property type="entry name" value="TBC1D23"/>
</dbReference>
<dbReference type="GO" id="GO:0005802">
    <property type="term" value="C:trans-Golgi network"/>
    <property type="evidence" value="ECO:0007669"/>
    <property type="project" value="TreeGrafter"/>
</dbReference>
<dbReference type="GO" id="GO:0005829">
    <property type="term" value="C:cytosol"/>
    <property type="evidence" value="ECO:0007669"/>
    <property type="project" value="GOC"/>
</dbReference>
<evidence type="ECO:0000313" key="3">
    <source>
        <dbReference type="EMBL" id="CAD8398992.1"/>
    </source>
</evidence>
<protein>
    <recommendedName>
        <fullName evidence="2">Rab-GAP TBC domain-containing protein</fullName>
    </recommendedName>
</protein>
<accession>A0A7S0BNB8</accession>
<sequence length="628" mass="69201">MLDSYFMTPDIYATSWLVTIFARNFTVEATYALWDLLLLEDNALSTYFFAVALILSKRDEILTCDESHLPEILMNMSATTVEEVHRLWKVGNELRVAQAPPSFQRLMASRLLRPLERANTSTLNAAKSLAGAVTVQTTLEDIMPGGPLHFFVWDCRPGEIVRCGKIAQAAVLPLDALRNADDLIKASRGNEVEQELDQAVEMNRALSGSSHICLIGSGEPDLDELDVNPLALRLTQEGIPCVSTLRGGFAEVLSSVDNGNPNNVELVDLDRRALQEAIMRRTKKRSQSPKRKDPKAKCVSYLSEKSDAEVKEVLNSMLTSRQLVSRPVVLPSADASLFTTATTTSQLETPSPSIPAKAQVERRPSELNLLADLAIGSEPQTFPVGAPLAGSMATNPQSENPSKASQSLLDDLLNPFLENSAKHSKKVVKDPLEDLFNPFANATAKASPQEERSKNPFADVGERSMARVVEKPKQHEFGVEEAKAFWGKSAFAGWLDEKSMAYPPSGIIRGFTLNIENEGAMQGIQLFPCWADSSQTKKVPVVVYLGVSVRYILFLLPHRSSSHQMELSILRRMSDLKKISFRKHEPDCMTLEFGQNRSSGSESFSVRIMDGRQDATALITKYKAATGS</sequence>
<dbReference type="GO" id="GO:0042147">
    <property type="term" value="P:retrograde transport, endosome to Golgi"/>
    <property type="evidence" value="ECO:0007669"/>
    <property type="project" value="InterPro"/>
</dbReference>
<feature type="compositionally biased region" description="Polar residues" evidence="1">
    <location>
        <begin position="342"/>
        <end position="351"/>
    </location>
</feature>
<reference evidence="3" key="1">
    <citation type="submission" date="2021-01" db="EMBL/GenBank/DDBJ databases">
        <authorList>
            <person name="Corre E."/>
            <person name="Pelletier E."/>
            <person name="Niang G."/>
            <person name="Scheremetjew M."/>
            <person name="Finn R."/>
            <person name="Kale V."/>
            <person name="Holt S."/>
            <person name="Cochrane G."/>
            <person name="Meng A."/>
            <person name="Brown T."/>
            <person name="Cohen L."/>
        </authorList>
    </citation>
    <scope>NUCLEOTIDE SEQUENCE</scope>
    <source>
        <strain evidence="3">UTEX LB 2760</strain>
    </source>
</reference>
<evidence type="ECO:0000256" key="1">
    <source>
        <dbReference type="SAM" id="MobiDB-lite"/>
    </source>
</evidence>
<name>A0A7S0BNB8_9RHOD</name>